<dbReference type="SUPFAM" id="SSF53474">
    <property type="entry name" value="alpha/beta-Hydrolases"/>
    <property type="match status" value="1"/>
</dbReference>
<organism evidence="4 5">
    <name type="scientific">Parvularcula mediterranea</name>
    <dbReference type="NCBI Taxonomy" id="2732508"/>
    <lineage>
        <taxon>Bacteria</taxon>
        <taxon>Pseudomonadati</taxon>
        <taxon>Pseudomonadota</taxon>
        <taxon>Alphaproteobacteria</taxon>
        <taxon>Parvularculales</taxon>
        <taxon>Parvularculaceae</taxon>
        <taxon>Parvularcula</taxon>
    </lineage>
</organism>
<comment type="caution">
    <text evidence="4">The sequence shown here is derived from an EMBL/GenBank/DDBJ whole genome shotgun (WGS) entry which is preliminary data.</text>
</comment>
<accession>A0A7Y3RM01</accession>
<feature type="signal peptide" evidence="2">
    <location>
        <begin position="1"/>
        <end position="17"/>
    </location>
</feature>
<dbReference type="InterPro" id="IPR029058">
    <property type="entry name" value="AB_hydrolase_fold"/>
</dbReference>
<dbReference type="InterPro" id="IPR049492">
    <property type="entry name" value="BD-FAE-like_dom"/>
</dbReference>
<evidence type="ECO:0000256" key="1">
    <source>
        <dbReference type="ARBA" id="ARBA00022801"/>
    </source>
</evidence>
<dbReference type="EMBL" id="JABFCX010000002">
    <property type="protein sequence ID" value="NNU16435.1"/>
    <property type="molecule type" value="Genomic_DNA"/>
</dbReference>
<dbReference type="AlphaFoldDB" id="A0A7Y3RM01"/>
<feature type="chain" id="PRO_5031124405" evidence="2">
    <location>
        <begin position="18"/>
        <end position="305"/>
    </location>
</feature>
<dbReference type="Gene3D" id="3.40.50.1820">
    <property type="entry name" value="alpha/beta hydrolase"/>
    <property type="match status" value="1"/>
</dbReference>
<gene>
    <name evidence="4" type="ORF">HK107_08895</name>
</gene>
<evidence type="ECO:0000313" key="5">
    <source>
        <dbReference type="Proteomes" id="UP000536835"/>
    </source>
</evidence>
<feature type="domain" description="BD-FAE-like" evidence="3">
    <location>
        <begin position="61"/>
        <end position="227"/>
    </location>
</feature>
<name>A0A7Y3RM01_9PROT</name>
<keyword evidence="2" id="KW-0732">Signal</keyword>
<dbReference type="PANTHER" id="PTHR48081">
    <property type="entry name" value="AB HYDROLASE SUPERFAMILY PROTEIN C4A8.06C"/>
    <property type="match status" value="1"/>
</dbReference>
<evidence type="ECO:0000256" key="2">
    <source>
        <dbReference type="SAM" id="SignalP"/>
    </source>
</evidence>
<keyword evidence="5" id="KW-1185">Reference proteome</keyword>
<dbReference type="RefSeq" id="WP_173198649.1">
    <property type="nucleotide sequence ID" value="NZ_JABFCX010000002.1"/>
</dbReference>
<reference evidence="4 5" key="1">
    <citation type="submission" date="2020-05" db="EMBL/GenBank/DDBJ databases">
        <title>Parvularcula mediterraneae sp. nov., isolated from polypropylene straw from shallow seawater of the seashore of Laganas in Zakynthos island, Greece.</title>
        <authorList>
            <person name="Szabo I."/>
            <person name="Al-Omari J."/>
            <person name="Rado J."/>
            <person name="Szerdahelyi G.S."/>
        </authorList>
    </citation>
    <scope>NUCLEOTIDE SEQUENCE [LARGE SCALE GENOMIC DNA]</scope>
    <source>
        <strain evidence="4 5">ZS-1/3</strain>
    </source>
</reference>
<dbReference type="GO" id="GO:0016787">
    <property type="term" value="F:hydrolase activity"/>
    <property type="evidence" value="ECO:0007669"/>
    <property type="project" value="UniProtKB-KW"/>
</dbReference>
<dbReference type="Proteomes" id="UP000536835">
    <property type="component" value="Unassembled WGS sequence"/>
</dbReference>
<dbReference type="InterPro" id="IPR050300">
    <property type="entry name" value="GDXG_lipolytic_enzyme"/>
</dbReference>
<evidence type="ECO:0000259" key="3">
    <source>
        <dbReference type="Pfam" id="PF20434"/>
    </source>
</evidence>
<proteinExistence type="predicted"/>
<evidence type="ECO:0000313" key="4">
    <source>
        <dbReference type="EMBL" id="NNU16435.1"/>
    </source>
</evidence>
<dbReference type="PROSITE" id="PS51257">
    <property type="entry name" value="PROKAR_LIPOPROTEIN"/>
    <property type="match status" value="1"/>
</dbReference>
<keyword evidence="1 4" id="KW-0378">Hydrolase</keyword>
<sequence length="305" mass="32107">MRLVAALALGLSVLACADAPPAADAVAEPAPLMQWPDLTSGELPEPQATLRYREGDAGVVDVWVPDGEGPHPLVLMIHGGCWQKAIADRTLMNYAAEDLRQRGMAVWNIEYRGVDEAGGGYPGTFLDVTEAVDLISEAPTELNLDTSRVVAFGHSAGGHLAAWASARRNLPGGSALRREPHQPIAAVVVSGGLADLEMSEPVTLKSCLADVMELLTGPVTDERPDVLRETSLAGLLPPQAEQISVNATRDRIAPPLLGEAYTNAVLRAGGEARYVEVPGGHVELIAPGTEAWDVQAGLLMEALGL</sequence>
<protein>
    <submittedName>
        <fullName evidence="4">Alpha/beta hydrolase</fullName>
    </submittedName>
</protein>
<dbReference type="Pfam" id="PF20434">
    <property type="entry name" value="BD-FAE"/>
    <property type="match status" value="1"/>
</dbReference>